<feature type="domain" description="CHAT" evidence="1">
    <location>
        <begin position="1169"/>
        <end position="1444"/>
    </location>
</feature>
<dbReference type="RefSeq" id="WP_139149367.1">
    <property type="nucleotide sequence ID" value="NZ_BMWO01000002.1"/>
</dbReference>
<sequence>MKKAQVFGKERNLENQNNTFSSGIYSDFVTVKSVELSTSRAASDLIDLEFDDDSIVVMSFDDGAEWIGHPGDVQEIYGLSTKKRAAGDTYLFEANLATIDQNRGIIKNILVKTLSILKPKAASKAAKIAGEKLAQVYDEKTQPNPGLFKVDKDFSLHSIATSLTESAPYLVLVHGTLSTTKDAFEKLQQGENPLWEQIYNLYQSRVIALEHRTLSVSPIQNAIDFLTSCPKGISIDILSHSRGGLVADVLTKCDSRNASEGFNNDELSVVKKNDPTSYKLMLTLNALAKEKQITVGKVVRVAAPSSGTTILSRRVDHFFNLMLNGIGLALGVRNPLYAIVKSFLLELIAQKADPEVMPGLASMVPDSYFQKMLNSSTNVVESDLYNIAGDAEVGGFTMNSLKVILANMFYLTANDWVVDTNRMSHGMLRTSGIYNYLSKDSETNHFNYFGNQNTRNAIYQALEASPSKPAVLFNHTLLSEGKRGVILGLFSLDGVNYDTFSGNRDVVILIPGIMGSTLAKNGTDQWVDIKLMNKGAIKDNLHINSGKVKASGVIKDYYDKLATHLSKTYDVITFPFDWRKSLSEAAVDLKSRMEDILQNKGINLHIIAHSMGGLVTREVMIDHAAVWNTFKNNTNNKLLLLGTPWLGSYLIMEVLTGHSGRVKQLAMIDFKNNREDLLTIFWEYPGIFELLPVEIDKSPDFSDVKFWEDLKEEARLNDMPEVEKKKQSLEEYGKFHGKVLNFVTKLSNEDFKNVYYICGQDDKTVYNYKLKDRHFSSKKRLVYLATNEGDGSVTWATGIPKQLDPNHLYYSNITHGDLANDASIFDGISELISTGVTTKIPNQKPLSRAGEIISEVYEYAEPVHDLNAVTNKIFGIKPPAVITSDQTIKVSVINGDLNISSFPVMVGHFYRDALYSAEKALDGYLNGRLSQRHGIGNYPGKISESEVFFNLNTKPKGAIICGLGNTNELTPYLLSRTVEAAVLKYAMFMRDNYTLPKAKKYAHGISFILIAIGYGKLAIEDSIRGILLGVSKANKYLAEDTKGLETIKEIELVNYYESIASEAYWSLNTIKNSDDRISIDIRPGVVRKQSAKKKRIFKEDTYNWWSSLDIVSIKDFVGDNKLEKRVVGLAFNSSNSYARIEKEEVRVGYNQIQLLLEQVANTTRLDKQLSKALFELLFPNEFKNIIRNKNNVVFKLDKDAAQLPWEMLYDSNSDEIPAAVSSGLIRQLVTENADAMIETAVSNKNALIIGDPLYEEDRLPQLPAAKFEAERIREKLSANKFNTEALINGKSSSIMLKLFTEKYKILHFAGHGLYAPEKGEVGIAIGDGIFINPAMLKQLGYVPEFVFINCCFSGEIRAKDDALTRDRYKLAANVGIQLIEMGVKAIVIAGWALDDRAAETFSDVFYDRMLAGYDFGRSVQLARTECYQKHTSTNTWGAYQCYGNQFYKFDDRQRSEEETYEYVIASQVCTDLDNLFVAIRNGKRTSAAIKLKLSAIMEKAQKANLINGAILEWEALIYDEIGEFELAYNKFVALFKYSDGNFSMKALKQYCTLLTFYLEKEELDEDLQIIENLNLIGINATRLNIIGNSYKIGAQFVSEDNQIQKLQKAFDAYEKSILLEPKKLSGVYLDAISNLVYLGTILKLNKDKTLDKCLKRNRVFAPYKRVEEFLEHLVTELEEDKETDSDLSILIGKAEISLALLLMTRNNKAKIGALKDSVMNQYQEVFELIYSPRYIKIEIKQLQCIQALLNTKDVTILNALKSIENSLSDLLIE</sequence>
<dbReference type="Proteomes" id="UP000199321">
    <property type="component" value="Unassembled WGS sequence"/>
</dbReference>
<evidence type="ECO:0000259" key="1">
    <source>
        <dbReference type="Pfam" id="PF12770"/>
    </source>
</evidence>
<dbReference type="Pfam" id="PF24096">
    <property type="entry name" value="DUF7379"/>
    <property type="match status" value="1"/>
</dbReference>
<dbReference type="Gene3D" id="3.40.50.1820">
    <property type="entry name" value="alpha/beta hydrolase"/>
    <property type="match status" value="2"/>
</dbReference>
<keyword evidence="4" id="KW-1185">Reference proteome</keyword>
<dbReference type="SUPFAM" id="SSF53474">
    <property type="entry name" value="alpha/beta-Hydrolases"/>
    <property type="match status" value="1"/>
</dbReference>
<dbReference type="InterPro" id="IPR029058">
    <property type="entry name" value="AB_hydrolase_fold"/>
</dbReference>
<dbReference type="InterPro" id="IPR043472">
    <property type="entry name" value="Macro_dom-like"/>
</dbReference>
<dbReference type="InterPro" id="IPR003386">
    <property type="entry name" value="LACT/PDAT_acylTrfase"/>
</dbReference>
<accession>A0A1G7EWP5</accession>
<dbReference type="GO" id="GO:0006629">
    <property type="term" value="P:lipid metabolic process"/>
    <property type="evidence" value="ECO:0007669"/>
    <property type="project" value="InterPro"/>
</dbReference>
<evidence type="ECO:0000313" key="3">
    <source>
        <dbReference type="EMBL" id="SDE68051.1"/>
    </source>
</evidence>
<organism evidence="3 4">
    <name type="scientific">Ulvibacter litoralis</name>
    <dbReference type="NCBI Taxonomy" id="227084"/>
    <lineage>
        <taxon>Bacteria</taxon>
        <taxon>Pseudomonadati</taxon>
        <taxon>Bacteroidota</taxon>
        <taxon>Flavobacteriia</taxon>
        <taxon>Flavobacteriales</taxon>
        <taxon>Flavobacteriaceae</taxon>
        <taxon>Ulvibacter</taxon>
    </lineage>
</organism>
<reference evidence="3 4" key="1">
    <citation type="submission" date="2016-10" db="EMBL/GenBank/DDBJ databases">
        <authorList>
            <person name="de Groot N.N."/>
        </authorList>
    </citation>
    <scope>NUCLEOTIDE SEQUENCE [LARGE SCALE GENOMIC DNA]</scope>
    <source>
        <strain evidence="3 4">DSM 16195</strain>
    </source>
</reference>
<dbReference type="Pfam" id="PF02450">
    <property type="entry name" value="LCAT"/>
    <property type="match status" value="1"/>
</dbReference>
<dbReference type="SUPFAM" id="SSF52949">
    <property type="entry name" value="Macro domain-like"/>
    <property type="match status" value="1"/>
</dbReference>
<dbReference type="PANTHER" id="PTHR11440">
    <property type="entry name" value="LECITHIN-CHOLESTEROL ACYLTRANSFERASE-RELATED"/>
    <property type="match status" value="1"/>
</dbReference>
<dbReference type="InterPro" id="IPR024983">
    <property type="entry name" value="CHAT_dom"/>
</dbReference>
<name>A0A1G7EWP5_9FLAO</name>
<feature type="domain" description="DUF7379" evidence="2">
    <location>
        <begin position="170"/>
        <end position="256"/>
    </location>
</feature>
<dbReference type="EMBL" id="FNBA01000002">
    <property type="protein sequence ID" value="SDE68051.1"/>
    <property type="molecule type" value="Genomic_DNA"/>
</dbReference>
<dbReference type="STRING" id="227084.SAMN05421855_102189"/>
<evidence type="ECO:0000259" key="2">
    <source>
        <dbReference type="Pfam" id="PF24096"/>
    </source>
</evidence>
<dbReference type="InterPro" id="IPR055803">
    <property type="entry name" value="DUF7379"/>
</dbReference>
<dbReference type="GO" id="GO:0008374">
    <property type="term" value="F:O-acyltransferase activity"/>
    <property type="evidence" value="ECO:0007669"/>
    <property type="project" value="InterPro"/>
</dbReference>
<dbReference type="Pfam" id="PF12770">
    <property type="entry name" value="CHAT"/>
    <property type="match status" value="1"/>
</dbReference>
<proteinExistence type="predicted"/>
<protein>
    <submittedName>
        <fullName evidence="3">CHAT domain-containing protein</fullName>
    </submittedName>
</protein>
<gene>
    <name evidence="3" type="ORF">SAMN05421855_102189</name>
</gene>
<dbReference type="OrthoDB" id="869379at2"/>
<evidence type="ECO:0000313" key="4">
    <source>
        <dbReference type="Proteomes" id="UP000199321"/>
    </source>
</evidence>